<evidence type="ECO:0000313" key="2">
    <source>
        <dbReference type="EMBL" id="GBP68339.1"/>
    </source>
</evidence>
<dbReference type="InterPro" id="IPR052560">
    <property type="entry name" value="RdDP_mobile_element"/>
</dbReference>
<comment type="caution">
    <text evidence="2">The sequence shown here is derived from an EMBL/GenBank/DDBJ whole genome shotgun (WGS) entry which is preliminary data.</text>
</comment>
<dbReference type="PROSITE" id="PS50878">
    <property type="entry name" value="RT_POL"/>
    <property type="match status" value="1"/>
</dbReference>
<keyword evidence="2" id="KW-0695">RNA-directed DNA polymerase</keyword>
<dbReference type="Gene3D" id="3.60.10.10">
    <property type="entry name" value="Endonuclease/exonuclease/phosphatase"/>
    <property type="match status" value="1"/>
</dbReference>
<dbReference type="InterPro" id="IPR036691">
    <property type="entry name" value="Endo/exonu/phosph_ase_sf"/>
</dbReference>
<dbReference type="InterPro" id="IPR000477">
    <property type="entry name" value="RT_dom"/>
</dbReference>
<dbReference type="Pfam" id="PF00078">
    <property type="entry name" value="RVT_1"/>
    <property type="match status" value="1"/>
</dbReference>
<dbReference type="OrthoDB" id="10050074at2759"/>
<dbReference type="AlphaFoldDB" id="A0A4C1Y197"/>
<dbReference type="PANTHER" id="PTHR36688">
    <property type="entry name" value="ENDO/EXONUCLEASE/PHOSPHATASE DOMAIN-CONTAINING PROTEIN"/>
    <property type="match status" value="1"/>
</dbReference>
<proteinExistence type="predicted"/>
<evidence type="ECO:0000313" key="3">
    <source>
        <dbReference type="Proteomes" id="UP000299102"/>
    </source>
</evidence>
<evidence type="ECO:0000259" key="1">
    <source>
        <dbReference type="PROSITE" id="PS50878"/>
    </source>
</evidence>
<gene>
    <name evidence="2" type="primary">RTase</name>
    <name evidence="2" type="ORF">EVAR_31329_1</name>
</gene>
<keyword evidence="2" id="KW-0548">Nucleotidyltransferase</keyword>
<keyword evidence="3" id="KW-1185">Reference proteome</keyword>
<dbReference type="Pfam" id="PF14529">
    <property type="entry name" value="Exo_endo_phos_2"/>
    <property type="match status" value="1"/>
</dbReference>
<dbReference type="STRING" id="151549.A0A4C1Y197"/>
<keyword evidence="2" id="KW-0808">Transferase</keyword>
<dbReference type="Proteomes" id="UP000299102">
    <property type="component" value="Unassembled WGS sequence"/>
</dbReference>
<feature type="domain" description="Reverse transcriptase" evidence="1">
    <location>
        <begin position="1"/>
        <end position="256"/>
    </location>
</feature>
<dbReference type="EMBL" id="BGZK01001008">
    <property type="protein sequence ID" value="GBP68339.1"/>
    <property type="molecule type" value="Genomic_DNA"/>
</dbReference>
<dbReference type="GO" id="GO:0003964">
    <property type="term" value="F:RNA-directed DNA polymerase activity"/>
    <property type="evidence" value="ECO:0007669"/>
    <property type="project" value="UniProtKB-KW"/>
</dbReference>
<dbReference type="PANTHER" id="PTHR36688:SF1">
    <property type="entry name" value="ENDONUCLEASE_EXONUCLEASE_PHOSPHATASE DOMAIN-CONTAINING PROTEIN"/>
    <property type="match status" value="1"/>
</dbReference>
<sequence length="302" mass="35181">MTDHGTLIIISVYLPPKKELLRSDIETFLAVKDTVILFGNLNSKNTSWRCNYTNSNEHEMVELAENLHFDVITPPRPTYFPDNEPSSTTLRQWSRTVQGWFRQPITAKSYLRMFAYCIGIKRSLPPRESISNTRKWVLRASSATVPQGSTLSLSLYSAYVNNISRPSKGVQLALFADDTVLYVPGISYRDSTPRLQRTIELTPWLRLWRIDVNMDKLAVFRFNYGKHKKKFKVPYDARTLRIANAPIPLQYLGVMFDKHFHFRDHVMSVRNRTQFYQSHLNDMIGRQSKMSLRNKRSNVLSR</sequence>
<dbReference type="SUPFAM" id="SSF56219">
    <property type="entry name" value="DNase I-like"/>
    <property type="match status" value="1"/>
</dbReference>
<dbReference type="InterPro" id="IPR005135">
    <property type="entry name" value="Endo/exonuclease/phosphatase"/>
</dbReference>
<organism evidence="2 3">
    <name type="scientific">Eumeta variegata</name>
    <name type="common">Bagworm moth</name>
    <name type="synonym">Eumeta japonica</name>
    <dbReference type="NCBI Taxonomy" id="151549"/>
    <lineage>
        <taxon>Eukaryota</taxon>
        <taxon>Metazoa</taxon>
        <taxon>Ecdysozoa</taxon>
        <taxon>Arthropoda</taxon>
        <taxon>Hexapoda</taxon>
        <taxon>Insecta</taxon>
        <taxon>Pterygota</taxon>
        <taxon>Neoptera</taxon>
        <taxon>Endopterygota</taxon>
        <taxon>Lepidoptera</taxon>
        <taxon>Glossata</taxon>
        <taxon>Ditrysia</taxon>
        <taxon>Tineoidea</taxon>
        <taxon>Psychidae</taxon>
        <taxon>Oiketicinae</taxon>
        <taxon>Eumeta</taxon>
    </lineage>
</organism>
<name>A0A4C1Y197_EUMVA</name>
<reference evidence="2 3" key="1">
    <citation type="journal article" date="2019" name="Commun. Biol.">
        <title>The bagworm genome reveals a unique fibroin gene that provides high tensile strength.</title>
        <authorList>
            <person name="Kono N."/>
            <person name="Nakamura H."/>
            <person name="Ohtoshi R."/>
            <person name="Tomita M."/>
            <person name="Numata K."/>
            <person name="Arakawa K."/>
        </authorList>
    </citation>
    <scope>NUCLEOTIDE SEQUENCE [LARGE SCALE GENOMIC DNA]</scope>
</reference>
<accession>A0A4C1Y197</accession>
<protein>
    <submittedName>
        <fullName evidence="2">Probable RNA-directed DNA polymerase from transposon BS</fullName>
    </submittedName>
</protein>